<evidence type="ECO:0000256" key="1">
    <source>
        <dbReference type="SAM" id="MobiDB-lite"/>
    </source>
</evidence>
<gene>
    <name evidence="3" type="ORF">LANO_0G16358G</name>
</gene>
<dbReference type="PANTHER" id="PTHR13950:SF9">
    <property type="entry name" value="RABCONNECTIN-3A"/>
    <property type="match status" value="1"/>
</dbReference>
<dbReference type="SUPFAM" id="SSF50978">
    <property type="entry name" value="WD40 repeat-like"/>
    <property type="match status" value="1"/>
</dbReference>
<dbReference type="GO" id="GO:0043291">
    <property type="term" value="C:RAVE complex"/>
    <property type="evidence" value="ECO:0007669"/>
    <property type="project" value="TreeGrafter"/>
</dbReference>
<feature type="region of interest" description="Disordered" evidence="1">
    <location>
        <begin position="1242"/>
        <end position="1272"/>
    </location>
</feature>
<keyword evidence="4" id="KW-1185">Reference proteome</keyword>
<dbReference type="InterPro" id="IPR001680">
    <property type="entry name" value="WD40_rpt"/>
</dbReference>
<evidence type="ECO:0000313" key="4">
    <source>
        <dbReference type="Proteomes" id="UP000189911"/>
    </source>
</evidence>
<dbReference type="InterPro" id="IPR015943">
    <property type="entry name" value="WD40/YVTN_repeat-like_dom_sf"/>
</dbReference>
<dbReference type="Gene3D" id="2.130.10.10">
    <property type="entry name" value="YVTN repeat-like/Quinoprotein amine dehydrogenase"/>
    <property type="match status" value="1"/>
</dbReference>
<dbReference type="InterPro" id="IPR022033">
    <property type="entry name" value="Rav1p_C"/>
</dbReference>
<reference evidence="4" key="1">
    <citation type="submission" date="2016-03" db="EMBL/GenBank/DDBJ databases">
        <authorList>
            <person name="Devillers Hugo."/>
        </authorList>
    </citation>
    <scope>NUCLEOTIDE SEQUENCE [LARGE SCALE GENOMIC DNA]</scope>
</reference>
<dbReference type="InterPro" id="IPR036322">
    <property type="entry name" value="WD40_repeat_dom_sf"/>
</dbReference>
<dbReference type="InterPro" id="IPR011047">
    <property type="entry name" value="Quinoprotein_ADH-like_sf"/>
</dbReference>
<accession>A0A1G4KKR1</accession>
<proteinExistence type="predicted"/>
<dbReference type="SMART" id="SM00320">
    <property type="entry name" value="WD40"/>
    <property type="match status" value="3"/>
</dbReference>
<dbReference type="PANTHER" id="PTHR13950">
    <property type="entry name" value="RABCONNECTIN-RELATED"/>
    <property type="match status" value="1"/>
</dbReference>
<sequence>MALNFLPGQPNYTQQTVCQSSWQDHTLLTYCSGNNLIILSNDFSRLQTLYFDNDCVAVDIDASSGHIAVAAGPTVIIYKPLHRVMKNPRWVFCTKIFHDESRVNTISWGLNGDLAIGSDYLSFWKIRDEFGHFEPSLLWTKKQFHPVYRCAVSEDSQVIASMHKYSHTVRLWKRISLGDDRELFDLTLISHPDFVTSFRWKHSNNLCDKEKNSHVFYTLCADSKLRIWSYHETNGRKTVQQWGELELDAKKDQKFCLLLDSWLVQKALQGSDLGKTIYYTQIHPDIAVLASKSGQLEFYALENLSHDPPKLMNHKLIASTVVAVDAFVYNPEFLYFAEPQILSGDTASLSLIVHDLKGVLRHSSLNLQNVLSTRNEAPAKLLHKYTGHNKSIQKLIRSSDGKAMISMSRFAENCIWVPQTLSTGVSLRKKNIIYSESPLIDAVVLESGSLVVTLSKNVRLQAWNCSSSKGSKDSQLKAEYNLDPLKGAPRLMLNTPEKKHRHDRHYIALIYPSGDISGFLISFNDGIVPVSSNALDISGEKSIYLISAIDPVNYGFFANRSLISLIDKNGLIKTFKCVVNEDQLKWKLTFQVQTNLRNTALISGSSIDKICVVDELRKRLTIWDLRTAFLEYEKNFDEQIRDIDWTSTKFHQSIFSAGFSDHVLLFTQQRYDYTSKIPSYSPVAQIELKEHTTHSVGDSIWLTDGTFVAASGNQLFIKDKHLDTRDKFTNQSIGSRRILSNDIMHLSSVLNGPLPVYHPQLLIQSLYTGKLKLVKEILLRLFLTLRALEFNSNDVAELGATLGISYEKFICPNEESYITDSYSEPYNEFNSLVSCSLREKLVKHALPFITRHQQATLITVIEAVEDIEKNKQALDLPGMLFILGLKLFELHRKTQKSINVRDALWSLYSKNKKVLFSSVLPNIDSWERARQYKISYWVEHDDLVASFDKIAKHAFSKGAERDPKNSGLFYLALKKKQVLLGLWRISAGHPEQHKMLKFLGNDFREERWRKAALKNAFVLLSKHRFIDAACFFLLADSLKDAANVILKQLDDLALALGVCRLYEGDYGPVSKDILLSCVLPEAILNNDRWITSFIYHALEKPNLALKALVMPPIDLDDNKSLVRPEDMVSRSFLVEDPALLMLFRHVRRKDKTYLNAAAEVDETWEYKTIQKVAAIYCRMGCDYLALSLVANWKFQDKTNKRHSKLHLETDRTGDLNGNTTEGKPQKLRSIFDKFDDMSRQTSGATLEPIKDSTNAAKPKNLLDGFNSSDQGSAQTYFQQNNESGTDLSINSPDIVGTDHNGYTSATTPTSFKTQNAISNESSKFALPSKPRNLLDDFF</sequence>
<dbReference type="GO" id="GO:0007035">
    <property type="term" value="P:vacuolar acidification"/>
    <property type="evidence" value="ECO:0007669"/>
    <property type="project" value="TreeGrafter"/>
</dbReference>
<organism evidence="3 4">
    <name type="scientific">Lachancea nothofagi CBS 11611</name>
    <dbReference type="NCBI Taxonomy" id="1266666"/>
    <lineage>
        <taxon>Eukaryota</taxon>
        <taxon>Fungi</taxon>
        <taxon>Dikarya</taxon>
        <taxon>Ascomycota</taxon>
        <taxon>Saccharomycotina</taxon>
        <taxon>Saccharomycetes</taxon>
        <taxon>Saccharomycetales</taxon>
        <taxon>Saccharomycetaceae</taxon>
        <taxon>Lachancea</taxon>
    </lineage>
</organism>
<evidence type="ECO:0000313" key="3">
    <source>
        <dbReference type="EMBL" id="SCV05003.1"/>
    </source>
</evidence>
<feature type="domain" description="RAVE complex protein Rav1 C-terminal" evidence="2">
    <location>
        <begin position="570"/>
        <end position="1188"/>
    </location>
</feature>
<name>A0A1G4KKR1_9SACH</name>
<dbReference type="SUPFAM" id="SSF50998">
    <property type="entry name" value="Quinoprotein alcohol dehydrogenase-like"/>
    <property type="match status" value="1"/>
</dbReference>
<feature type="region of interest" description="Disordered" evidence="1">
    <location>
        <begin position="1205"/>
        <end position="1226"/>
    </location>
</feature>
<protein>
    <submittedName>
        <fullName evidence="3">LANO_0G16358g1_1</fullName>
    </submittedName>
</protein>
<dbReference type="Pfam" id="PF12234">
    <property type="entry name" value="Rav1p_C"/>
    <property type="match status" value="1"/>
</dbReference>
<dbReference type="InterPro" id="IPR052208">
    <property type="entry name" value="DmX-like/RAVE_component"/>
</dbReference>
<dbReference type="OrthoDB" id="342131at2759"/>
<evidence type="ECO:0000259" key="2">
    <source>
        <dbReference type="Pfam" id="PF12234"/>
    </source>
</evidence>
<dbReference type="Proteomes" id="UP000189911">
    <property type="component" value="Chromosome G"/>
</dbReference>
<dbReference type="EMBL" id="LT598453">
    <property type="protein sequence ID" value="SCV05003.1"/>
    <property type="molecule type" value="Genomic_DNA"/>
</dbReference>